<dbReference type="InterPro" id="IPR011990">
    <property type="entry name" value="TPR-like_helical_dom_sf"/>
</dbReference>
<organism evidence="4 5">
    <name type="scientific">Genlisea aurea</name>
    <dbReference type="NCBI Taxonomy" id="192259"/>
    <lineage>
        <taxon>Eukaryota</taxon>
        <taxon>Viridiplantae</taxon>
        <taxon>Streptophyta</taxon>
        <taxon>Embryophyta</taxon>
        <taxon>Tracheophyta</taxon>
        <taxon>Spermatophyta</taxon>
        <taxon>Magnoliopsida</taxon>
        <taxon>eudicotyledons</taxon>
        <taxon>Gunneridae</taxon>
        <taxon>Pentapetalae</taxon>
        <taxon>asterids</taxon>
        <taxon>lamiids</taxon>
        <taxon>Lamiales</taxon>
        <taxon>Lentibulariaceae</taxon>
        <taxon>Genlisea</taxon>
    </lineage>
</organism>
<dbReference type="InterPro" id="IPR002885">
    <property type="entry name" value="PPR_rpt"/>
</dbReference>
<dbReference type="Proteomes" id="UP000015453">
    <property type="component" value="Unassembled WGS sequence"/>
</dbReference>
<evidence type="ECO:0008006" key="6">
    <source>
        <dbReference type="Google" id="ProtNLM"/>
    </source>
</evidence>
<dbReference type="PANTHER" id="PTHR45717">
    <property type="entry name" value="OS12G0527900 PROTEIN"/>
    <property type="match status" value="1"/>
</dbReference>
<accession>S8C8A8</accession>
<evidence type="ECO:0000313" key="4">
    <source>
        <dbReference type="EMBL" id="EPS60636.1"/>
    </source>
</evidence>
<dbReference type="OrthoDB" id="1717827at2759"/>
<sequence>MASSFMRQFAKKKVIGRRSSKKYLTEALYKNLLKDGGEDRNVRKNLNLFIKSRKSAYKWEVGRTLQILRRRKLYGPALKLSETMEKRGMNKTVRDQAIHLHLVAKTQGTAAAETYFINLPESSKDQRTYGALLHTYCKELMIEKSQALLQKMKDLNLELTAMSYNSIMSLYLKSNLPQTVPTLIQEMKSRDIMLDPCTYNLWFRSLAAMNDIGGVDRVLDEMKRDGRVAPDCSTYSNLASIYVEAGLFDKAENALKELESKNSYRSLSVYQYLITLYGRTGNLLQVYRVWRSLKLAFPNTANISYLNMIQVLVKLNDIPGAENCFKEWSSNCSTRDVRIANVLIGAYLREGLFEKAEKLRKGAKPNAKTWEHYLDYYLNKGDVGSAVDSMDKAATSAGGGKFVPSPSVVKRVMQIFEEKKDVDGAERFIKVVKKCKDELDCEVVEWILRIYSGAGRKSKLMEQRVKMEKAGGGLSEEGRKLLSQI</sequence>
<dbReference type="GO" id="GO:0003729">
    <property type="term" value="F:mRNA binding"/>
    <property type="evidence" value="ECO:0007669"/>
    <property type="project" value="UniProtKB-ARBA"/>
</dbReference>
<comment type="caution">
    <text evidence="4">The sequence shown here is derived from an EMBL/GenBank/DDBJ whole genome shotgun (WGS) entry which is preliminary data.</text>
</comment>
<evidence type="ECO:0000256" key="2">
    <source>
        <dbReference type="ARBA" id="ARBA00022737"/>
    </source>
</evidence>
<name>S8C8A8_9LAMI</name>
<reference evidence="4 5" key="1">
    <citation type="journal article" date="2013" name="BMC Genomics">
        <title>The miniature genome of a carnivorous plant Genlisea aurea contains a low number of genes and short non-coding sequences.</title>
        <authorList>
            <person name="Leushkin E.V."/>
            <person name="Sutormin R.A."/>
            <person name="Nabieva E.R."/>
            <person name="Penin A.A."/>
            <person name="Kondrashov A.S."/>
            <person name="Logacheva M.D."/>
        </authorList>
    </citation>
    <scope>NUCLEOTIDE SEQUENCE [LARGE SCALE GENOMIC DNA]</scope>
</reference>
<dbReference type="EMBL" id="AUSU01007407">
    <property type="protein sequence ID" value="EPS60636.1"/>
    <property type="molecule type" value="Genomic_DNA"/>
</dbReference>
<dbReference type="Pfam" id="PF01535">
    <property type="entry name" value="PPR"/>
    <property type="match status" value="3"/>
</dbReference>
<protein>
    <recommendedName>
        <fullName evidence="6">Pentacotripeptide-repeat region of PRORP domain-containing protein</fullName>
    </recommendedName>
</protein>
<dbReference type="Gene3D" id="1.25.40.10">
    <property type="entry name" value="Tetratricopeptide repeat domain"/>
    <property type="match status" value="3"/>
</dbReference>
<dbReference type="Pfam" id="PF13812">
    <property type="entry name" value="PPR_3"/>
    <property type="match status" value="1"/>
</dbReference>
<feature type="repeat" description="PPR" evidence="3">
    <location>
        <begin position="125"/>
        <end position="159"/>
    </location>
</feature>
<dbReference type="AlphaFoldDB" id="S8C8A8"/>
<gene>
    <name evidence="4" type="ORF">M569_14165</name>
</gene>
<feature type="non-terminal residue" evidence="4">
    <location>
        <position position="485"/>
    </location>
</feature>
<dbReference type="PROSITE" id="PS51375">
    <property type="entry name" value="PPR"/>
    <property type="match status" value="1"/>
</dbReference>
<dbReference type="GO" id="GO:0005739">
    <property type="term" value="C:mitochondrion"/>
    <property type="evidence" value="ECO:0007669"/>
    <property type="project" value="TreeGrafter"/>
</dbReference>
<keyword evidence="2" id="KW-0677">Repeat</keyword>
<dbReference type="SUPFAM" id="SSF48452">
    <property type="entry name" value="TPR-like"/>
    <property type="match status" value="1"/>
</dbReference>
<comment type="similarity">
    <text evidence="1">Belongs to the PPR family. P subfamily.</text>
</comment>
<proteinExistence type="inferred from homology"/>
<evidence type="ECO:0000256" key="3">
    <source>
        <dbReference type="PROSITE-ProRule" id="PRU00708"/>
    </source>
</evidence>
<keyword evidence="5" id="KW-1185">Reference proteome</keyword>
<dbReference type="NCBIfam" id="TIGR00756">
    <property type="entry name" value="PPR"/>
    <property type="match status" value="2"/>
</dbReference>
<evidence type="ECO:0000313" key="5">
    <source>
        <dbReference type="Proteomes" id="UP000015453"/>
    </source>
</evidence>
<dbReference type="PANTHER" id="PTHR45717:SF14">
    <property type="entry name" value="LARGE RIBOSOMAL SUBUNIT PROTEIN ML101 (RPPR4)"/>
    <property type="match status" value="1"/>
</dbReference>
<evidence type="ECO:0000256" key="1">
    <source>
        <dbReference type="ARBA" id="ARBA00007626"/>
    </source>
</evidence>